<dbReference type="EMBL" id="OY731405">
    <property type="protein sequence ID" value="CAJ1970754.1"/>
    <property type="molecule type" value="Genomic_DNA"/>
</dbReference>
<sequence>MRGVINAKQVLSCPCHWEGPLPLTTLRLSFTRQRNRMLHSWHRLASELFKLQSNGDIPPTCSGQLFKAILHLFM</sequence>
<reference evidence="1" key="1">
    <citation type="submission" date="2023-10" db="EMBL/GenBank/DDBJ databases">
        <authorList>
            <person name="Domelevo Entfellner J.-B."/>
        </authorList>
    </citation>
    <scope>NUCLEOTIDE SEQUENCE</scope>
</reference>
<evidence type="ECO:0000313" key="2">
    <source>
        <dbReference type="Proteomes" id="UP001189624"/>
    </source>
</evidence>
<accession>A0AA86TBS4</accession>
<keyword evidence="2" id="KW-1185">Reference proteome</keyword>
<proteinExistence type="predicted"/>
<evidence type="ECO:0000313" key="1">
    <source>
        <dbReference type="EMBL" id="CAJ1970754.1"/>
    </source>
</evidence>
<dbReference type="AlphaFoldDB" id="A0AA86TBS4"/>
<dbReference type="Gramene" id="rna-AYBTSS11_LOCUS22740">
    <property type="protein sequence ID" value="CAJ1970754.1"/>
    <property type="gene ID" value="gene-AYBTSS11_LOCUS22740"/>
</dbReference>
<organism evidence="1 2">
    <name type="scientific">Sphenostylis stenocarpa</name>
    <dbReference type="NCBI Taxonomy" id="92480"/>
    <lineage>
        <taxon>Eukaryota</taxon>
        <taxon>Viridiplantae</taxon>
        <taxon>Streptophyta</taxon>
        <taxon>Embryophyta</taxon>
        <taxon>Tracheophyta</taxon>
        <taxon>Spermatophyta</taxon>
        <taxon>Magnoliopsida</taxon>
        <taxon>eudicotyledons</taxon>
        <taxon>Gunneridae</taxon>
        <taxon>Pentapetalae</taxon>
        <taxon>rosids</taxon>
        <taxon>fabids</taxon>
        <taxon>Fabales</taxon>
        <taxon>Fabaceae</taxon>
        <taxon>Papilionoideae</taxon>
        <taxon>50 kb inversion clade</taxon>
        <taxon>NPAAA clade</taxon>
        <taxon>indigoferoid/millettioid clade</taxon>
        <taxon>Phaseoleae</taxon>
        <taxon>Sphenostylis</taxon>
    </lineage>
</organism>
<dbReference type="Proteomes" id="UP001189624">
    <property type="component" value="Chromosome 8"/>
</dbReference>
<gene>
    <name evidence="1" type="ORF">AYBTSS11_LOCUS22740</name>
</gene>
<name>A0AA86TBS4_9FABA</name>
<protein>
    <submittedName>
        <fullName evidence="1">Uncharacterized protein</fullName>
    </submittedName>
</protein>